<sequence>MSTDDDDPELAFDRRELGDWSDVLNDVVRTVRDAVRAIHEDVKSTISLARTVLPRESAGASLAVDALANALRASGRATRATCIDLRPMNPGPGCALVDGLPSGTEVIVTSERAFDGADVVVVVCGDDAGDARDVAQRAVKDVGGENVFILIEGEGEGGDEIHGSIRGVGVADVSSVETCRLIGSDAAQSTLEEVAALAWAEASMEERKWVQKLAKRLQDIVRKRCEEILEQYQPLRDIVTFWDAVVGESAEFDSSGGKARADAMLGKIISGTVAGVPSAFAPVSVLSARELAEYHREYNPDLEVSKLKSMIYADSTKSFAAGTILSLGGPLAAPLTSLPALVMYFTIRMRLCFAMVIMGEPNDQLADLRPSLVASSLLYFFGANASKIMAERLTVEELDLEDLMEDLESSDAFCGAQIGTMDESGDEQKKSLSEVLNDKMYRLGEDVRERTNAAVRSVLESGSHASRSAQRDAAMSAARVRELVRDSGGTPGEANRAAERAFARSLPVAIYKRMSTGVFTASNLPVLLCELVPAVSSYLTVRAATTAMTNALPESIAAAEQIAREAALELEEASETPPESWDETAKKGLVAATESTKRAAVAVGEATTNAFTELNRSLSRMFSLKGEN</sequence>
<comment type="caution">
    <text evidence="1">The sequence shown here is derived from an EMBL/GenBank/DDBJ whole genome shotgun (WGS) entry which is preliminary data.</text>
</comment>
<dbReference type="AlphaFoldDB" id="A0A090M6E1"/>
<dbReference type="KEGG" id="ota:OT_ostta06g00840"/>
<reference evidence="1 2" key="2">
    <citation type="journal article" date="2014" name="BMC Genomics">
        <title>An improved genome of the model marine alga Ostreococcus tauri unfolds by assessing Illumina de novo assemblies.</title>
        <authorList>
            <person name="Blanc-Mathieu R."/>
            <person name="Verhelst B."/>
            <person name="Derelle E."/>
            <person name="Rombauts S."/>
            <person name="Bouget F.Y."/>
            <person name="Carre I."/>
            <person name="Chateau A."/>
            <person name="Eyre-Walker A."/>
            <person name="Grimsley N."/>
            <person name="Moreau H."/>
            <person name="Piegu B."/>
            <person name="Rivals E."/>
            <person name="Schackwitz W."/>
            <person name="Van de Peer Y."/>
            <person name="Piganeau G."/>
        </authorList>
    </citation>
    <scope>NUCLEOTIDE SEQUENCE [LARGE SCALE GENOMIC DNA]</scope>
    <source>
        <strain evidence="2">OTTH 0595 / CCAP 157/2 / RCC745</strain>
    </source>
</reference>
<evidence type="ECO:0000313" key="2">
    <source>
        <dbReference type="Proteomes" id="UP000009170"/>
    </source>
</evidence>
<dbReference type="EMBL" id="CAID01000006">
    <property type="protein sequence ID" value="CEF98247.1"/>
    <property type="molecule type" value="Genomic_DNA"/>
</dbReference>
<evidence type="ECO:0000313" key="1">
    <source>
        <dbReference type="EMBL" id="CEF98247.1"/>
    </source>
</evidence>
<dbReference type="InParanoid" id="A0A090M6E1"/>
<dbReference type="Proteomes" id="UP000009170">
    <property type="component" value="Unassembled WGS sequence"/>
</dbReference>
<dbReference type="RefSeq" id="XP_022839162.1">
    <property type="nucleotide sequence ID" value="XM_022983954.1"/>
</dbReference>
<keyword evidence="2" id="KW-1185">Reference proteome</keyword>
<organism evidence="1 2">
    <name type="scientific">Ostreococcus tauri</name>
    <name type="common">Marine green alga</name>
    <dbReference type="NCBI Taxonomy" id="70448"/>
    <lineage>
        <taxon>Eukaryota</taxon>
        <taxon>Viridiplantae</taxon>
        <taxon>Chlorophyta</taxon>
        <taxon>Mamiellophyceae</taxon>
        <taxon>Mamiellales</taxon>
        <taxon>Bathycoccaceae</taxon>
        <taxon>Ostreococcus</taxon>
    </lineage>
</organism>
<proteinExistence type="predicted"/>
<reference evidence="2" key="1">
    <citation type="journal article" date="2006" name="Proc. Natl. Acad. Sci. U.S.A.">
        <title>Genome analysis of the smallest free-living eukaryote Ostreococcus tauri unveils many unique features.</title>
        <authorList>
            <person name="Derelle E."/>
            <person name="Ferraz C."/>
            <person name="Rombauts S."/>
            <person name="Rouze P."/>
            <person name="Worden A.Z."/>
            <person name="Robbens S."/>
            <person name="Partensky F."/>
            <person name="Degroeve S."/>
            <person name="Echeynie S."/>
            <person name="Cooke R."/>
            <person name="Saeys Y."/>
            <person name="Wuyts J."/>
            <person name="Jabbari K."/>
            <person name="Bowler C."/>
            <person name="Panaud O."/>
            <person name="Piegu B."/>
            <person name="Ball S.G."/>
            <person name="Ral J.-P."/>
            <person name="Bouget F.-Y."/>
            <person name="Piganeau G."/>
            <person name="De Baets B."/>
            <person name="Picard A."/>
            <person name="Delseny M."/>
            <person name="Demaille J."/>
            <person name="Van de Peer Y."/>
            <person name="Moreau H."/>
        </authorList>
    </citation>
    <scope>NUCLEOTIDE SEQUENCE [LARGE SCALE GENOMIC DNA]</scope>
    <source>
        <strain evidence="2">OTTH 0595 / CCAP 157/2 / RCC745</strain>
    </source>
</reference>
<protein>
    <submittedName>
        <fullName evidence="1">Unnamed product</fullName>
    </submittedName>
</protein>
<dbReference type="OrthoDB" id="10486310at2759"/>
<gene>
    <name evidence="1" type="ORF">OT_ostta06g00840</name>
</gene>
<name>A0A090M6E1_OSTTA</name>
<accession>A0A090M6E1</accession>
<dbReference type="GeneID" id="9835355"/>